<comment type="function">
    <text evidence="3">Might act as an E3 ubiquitin-protein ligase, or as part of E3 complex, which accepts ubiquitin from specific E2 ubiquitin-conjugating enzymes and then transfers it to substrates.</text>
</comment>
<dbReference type="GO" id="GO:0061630">
    <property type="term" value="F:ubiquitin protein ligase activity"/>
    <property type="evidence" value="ECO:0007669"/>
    <property type="project" value="UniProtKB-EC"/>
</dbReference>
<dbReference type="OrthoDB" id="966118at2759"/>
<dbReference type="PANTHER" id="PTHR11685">
    <property type="entry name" value="RBR FAMILY RING FINGER AND IBR DOMAIN-CONTAINING"/>
    <property type="match status" value="1"/>
</dbReference>
<sequence>MYSSAREAPSGGQTARNQMYSTSSADSSMEEEVPSLICDICMEPIKKNNKFNNKNRCAHPFCLDCIIKYIGAKMRQNTAEVSCPASNCDKLLDPLSCRSILPAGLFERWCDVLSNSAVSRCESAYCPVAKCSTLVLNECGGKITRTECPNCRKFFCFQCKIPWHVGFSCNGTQQLRDENDILFEKLVDRNKWMRCPCCNFRVEKIEGCSNITCRCGVLFCYACGKIKNACECNLQNVPREGGHIRARTYIANGRSGFMNSWIFNFIYKLLINLIFIGLIVGLYKIKENKVANVIGTILMYLYYIYVFPSTGRESYCRRRRSFGGTIKFFAHFSYF</sequence>
<comment type="cofactor">
    <cofactor evidence="2">
        <name>Zn(2+)</name>
        <dbReference type="ChEBI" id="CHEBI:29105"/>
    </cofactor>
</comment>
<feature type="transmembrane region" description="Helical" evidence="14">
    <location>
        <begin position="261"/>
        <end position="283"/>
    </location>
</feature>
<evidence type="ECO:0000256" key="3">
    <source>
        <dbReference type="ARBA" id="ARBA00003976"/>
    </source>
</evidence>
<evidence type="ECO:0000256" key="6">
    <source>
        <dbReference type="ARBA" id="ARBA00022679"/>
    </source>
</evidence>
<evidence type="ECO:0000256" key="1">
    <source>
        <dbReference type="ARBA" id="ARBA00001798"/>
    </source>
</evidence>
<evidence type="ECO:0000256" key="10">
    <source>
        <dbReference type="ARBA" id="ARBA00022786"/>
    </source>
</evidence>
<feature type="domain" description="RING-type" evidence="15">
    <location>
        <begin position="38"/>
        <end position="87"/>
    </location>
</feature>
<dbReference type="GO" id="GO:0016567">
    <property type="term" value="P:protein ubiquitination"/>
    <property type="evidence" value="ECO:0007669"/>
    <property type="project" value="InterPro"/>
</dbReference>
<evidence type="ECO:0000256" key="14">
    <source>
        <dbReference type="SAM" id="Phobius"/>
    </source>
</evidence>
<dbReference type="SMART" id="SM00647">
    <property type="entry name" value="IBR"/>
    <property type="match status" value="1"/>
</dbReference>
<dbReference type="InterPro" id="IPR044066">
    <property type="entry name" value="TRIAD_supradom"/>
</dbReference>
<keyword evidence="8" id="KW-0677">Repeat</keyword>
<dbReference type="Gene3D" id="3.30.40.10">
    <property type="entry name" value="Zinc/RING finger domain, C3HC4 (zinc finger)"/>
    <property type="match status" value="1"/>
</dbReference>
<feature type="region of interest" description="Disordered" evidence="13">
    <location>
        <begin position="1"/>
        <end position="28"/>
    </location>
</feature>
<keyword evidence="18" id="KW-1185">Reference proteome</keyword>
<feature type="domain" description="RING-type" evidence="16">
    <location>
        <begin position="34"/>
        <end position="241"/>
    </location>
</feature>
<keyword evidence="10" id="KW-0833">Ubl conjugation pathway</keyword>
<feature type="compositionally biased region" description="Polar residues" evidence="13">
    <location>
        <begin position="11"/>
        <end position="27"/>
    </location>
</feature>
<dbReference type="GO" id="GO:0008270">
    <property type="term" value="F:zinc ion binding"/>
    <property type="evidence" value="ECO:0007669"/>
    <property type="project" value="UniProtKB-KW"/>
</dbReference>
<keyword evidence="11" id="KW-0862">Zinc</keyword>
<reference evidence="17" key="1">
    <citation type="journal article" date="2023" name="Plant J.">
        <title>The genome of the king protea, Protea cynaroides.</title>
        <authorList>
            <person name="Chang J."/>
            <person name="Duong T.A."/>
            <person name="Schoeman C."/>
            <person name="Ma X."/>
            <person name="Roodt D."/>
            <person name="Barker N."/>
            <person name="Li Z."/>
            <person name="Van de Peer Y."/>
            <person name="Mizrachi E."/>
        </authorList>
    </citation>
    <scope>NUCLEOTIDE SEQUENCE</scope>
    <source>
        <tissue evidence="17">Young leaves</tissue>
    </source>
</reference>
<evidence type="ECO:0000256" key="11">
    <source>
        <dbReference type="ARBA" id="ARBA00022833"/>
    </source>
</evidence>
<dbReference type="PROSITE" id="PS00518">
    <property type="entry name" value="ZF_RING_1"/>
    <property type="match status" value="1"/>
</dbReference>
<accession>A0A9Q0L5D6</accession>
<evidence type="ECO:0000256" key="2">
    <source>
        <dbReference type="ARBA" id="ARBA00001947"/>
    </source>
</evidence>
<evidence type="ECO:0000256" key="5">
    <source>
        <dbReference type="ARBA" id="ARBA00012251"/>
    </source>
</evidence>
<dbReference type="InterPro" id="IPR001841">
    <property type="entry name" value="Znf_RING"/>
</dbReference>
<proteinExistence type="inferred from homology"/>
<evidence type="ECO:0000256" key="4">
    <source>
        <dbReference type="ARBA" id="ARBA00005884"/>
    </source>
</evidence>
<keyword evidence="7" id="KW-0479">Metal-binding</keyword>
<keyword evidence="6" id="KW-0808">Transferase</keyword>
<evidence type="ECO:0000256" key="12">
    <source>
        <dbReference type="PROSITE-ProRule" id="PRU00175"/>
    </source>
</evidence>
<dbReference type="CDD" id="cd22584">
    <property type="entry name" value="Rcat_RBR_unk"/>
    <property type="match status" value="1"/>
</dbReference>
<dbReference type="EC" id="2.3.2.31" evidence="5"/>
<evidence type="ECO:0000256" key="9">
    <source>
        <dbReference type="ARBA" id="ARBA00022771"/>
    </source>
</evidence>
<dbReference type="Proteomes" id="UP001141806">
    <property type="component" value="Unassembled WGS sequence"/>
</dbReference>
<comment type="similarity">
    <text evidence="4">Belongs to the RBR family. Ariadne subfamily.</text>
</comment>
<dbReference type="Gene3D" id="1.20.120.1750">
    <property type="match status" value="1"/>
</dbReference>
<keyword evidence="14" id="KW-0472">Membrane</keyword>
<dbReference type="InterPro" id="IPR002867">
    <property type="entry name" value="IBR_dom"/>
</dbReference>
<dbReference type="AlphaFoldDB" id="A0A9Q0L5D6"/>
<name>A0A9Q0L5D6_9MAGN</name>
<dbReference type="InterPro" id="IPR017907">
    <property type="entry name" value="Znf_RING_CS"/>
</dbReference>
<evidence type="ECO:0000313" key="17">
    <source>
        <dbReference type="EMBL" id="KAJ4982445.1"/>
    </source>
</evidence>
<evidence type="ECO:0000259" key="15">
    <source>
        <dbReference type="PROSITE" id="PS50089"/>
    </source>
</evidence>
<evidence type="ECO:0000256" key="8">
    <source>
        <dbReference type="ARBA" id="ARBA00022737"/>
    </source>
</evidence>
<feature type="transmembrane region" description="Helical" evidence="14">
    <location>
        <begin position="290"/>
        <end position="308"/>
    </location>
</feature>
<keyword evidence="9 12" id="KW-0863">Zinc-finger</keyword>
<gene>
    <name evidence="17" type="ORF">NE237_033282</name>
</gene>
<comment type="caution">
    <text evidence="17">The sequence shown here is derived from an EMBL/GenBank/DDBJ whole genome shotgun (WGS) entry which is preliminary data.</text>
</comment>
<dbReference type="Pfam" id="PF01485">
    <property type="entry name" value="IBR"/>
    <property type="match status" value="1"/>
</dbReference>
<dbReference type="SUPFAM" id="SSF57850">
    <property type="entry name" value="RING/U-box"/>
    <property type="match status" value="3"/>
</dbReference>
<evidence type="ECO:0000256" key="13">
    <source>
        <dbReference type="SAM" id="MobiDB-lite"/>
    </source>
</evidence>
<dbReference type="PROSITE" id="PS51873">
    <property type="entry name" value="TRIAD"/>
    <property type="match status" value="1"/>
</dbReference>
<keyword evidence="14" id="KW-0812">Transmembrane</keyword>
<evidence type="ECO:0000259" key="16">
    <source>
        <dbReference type="PROSITE" id="PS51873"/>
    </source>
</evidence>
<protein>
    <recommendedName>
        <fullName evidence="5">RBR-type E3 ubiquitin transferase</fullName>
        <ecNumber evidence="5">2.3.2.31</ecNumber>
    </recommendedName>
</protein>
<dbReference type="EMBL" id="JAMYWD010000001">
    <property type="protein sequence ID" value="KAJ4982445.1"/>
    <property type="molecule type" value="Genomic_DNA"/>
</dbReference>
<dbReference type="InterPro" id="IPR013083">
    <property type="entry name" value="Znf_RING/FYVE/PHD"/>
</dbReference>
<keyword evidence="14" id="KW-1133">Transmembrane helix</keyword>
<evidence type="ECO:0000256" key="7">
    <source>
        <dbReference type="ARBA" id="ARBA00022723"/>
    </source>
</evidence>
<comment type="catalytic activity">
    <reaction evidence="1">
        <text>[E2 ubiquitin-conjugating enzyme]-S-ubiquitinyl-L-cysteine + [acceptor protein]-L-lysine = [E2 ubiquitin-conjugating enzyme]-L-cysteine + [acceptor protein]-N(6)-ubiquitinyl-L-lysine.</text>
        <dbReference type="EC" id="2.3.2.31"/>
    </reaction>
</comment>
<dbReference type="FunFam" id="3.30.40.10:FF:000230">
    <property type="entry name" value="RBR-type E3 ubiquitin transferase"/>
    <property type="match status" value="1"/>
</dbReference>
<dbReference type="InterPro" id="IPR031127">
    <property type="entry name" value="E3_UB_ligase_RBR"/>
</dbReference>
<evidence type="ECO:0000313" key="18">
    <source>
        <dbReference type="Proteomes" id="UP001141806"/>
    </source>
</evidence>
<dbReference type="PROSITE" id="PS50089">
    <property type="entry name" value="ZF_RING_2"/>
    <property type="match status" value="1"/>
</dbReference>
<organism evidence="17 18">
    <name type="scientific">Protea cynaroides</name>
    <dbReference type="NCBI Taxonomy" id="273540"/>
    <lineage>
        <taxon>Eukaryota</taxon>
        <taxon>Viridiplantae</taxon>
        <taxon>Streptophyta</taxon>
        <taxon>Embryophyta</taxon>
        <taxon>Tracheophyta</taxon>
        <taxon>Spermatophyta</taxon>
        <taxon>Magnoliopsida</taxon>
        <taxon>Proteales</taxon>
        <taxon>Proteaceae</taxon>
        <taxon>Protea</taxon>
    </lineage>
</organism>